<dbReference type="EMBL" id="KZ293446">
    <property type="protein sequence ID" value="PBK65324.1"/>
    <property type="molecule type" value="Genomic_DNA"/>
</dbReference>
<dbReference type="InterPro" id="IPR036864">
    <property type="entry name" value="Zn2-C6_fun-type_DNA-bd_sf"/>
</dbReference>
<dbReference type="Pfam" id="PF11951">
    <property type="entry name" value="Fungal_trans_2"/>
    <property type="match status" value="1"/>
</dbReference>
<dbReference type="STRING" id="1076256.A0A2H3B8X3"/>
<dbReference type="PANTHER" id="PTHR47657:SF14">
    <property type="entry name" value="ZN(2)-C6 FUNGAL-TYPE DOMAIN-CONTAINING PROTEIN"/>
    <property type="match status" value="1"/>
</dbReference>
<organism evidence="2 3">
    <name type="scientific">Armillaria solidipes</name>
    <dbReference type="NCBI Taxonomy" id="1076256"/>
    <lineage>
        <taxon>Eukaryota</taxon>
        <taxon>Fungi</taxon>
        <taxon>Dikarya</taxon>
        <taxon>Basidiomycota</taxon>
        <taxon>Agaricomycotina</taxon>
        <taxon>Agaricomycetes</taxon>
        <taxon>Agaricomycetidae</taxon>
        <taxon>Agaricales</taxon>
        <taxon>Marasmiineae</taxon>
        <taxon>Physalacriaceae</taxon>
        <taxon>Armillaria</taxon>
    </lineage>
</organism>
<dbReference type="AlphaFoldDB" id="A0A2H3B8X3"/>
<dbReference type="GO" id="GO:0000981">
    <property type="term" value="F:DNA-binding transcription factor activity, RNA polymerase II-specific"/>
    <property type="evidence" value="ECO:0007669"/>
    <property type="project" value="InterPro"/>
</dbReference>
<sequence length="392" mass="44287">MAPIRPHQKTRTGCKTCKQRKVKCDETLPFCNNCTRRGVECVWGDNSPRPESASPEQTMVVAQSSSPESSLSVWTLGEDSTDVLTLELMHHYSTSASYTLFPDPDASALWRTVIPQMAFDSRNQYLLQAILAFSALHIHHENSTSHRYAQIASDHYNQAKFGLRMADTDETADINAVLVALALVAHYEFAVSPTVFPYPGVWYTTTHEIRRNILKDRTEIQDNVMHSLLAVIAPPLLPTSLKEPFPSALSSILSSGPDVEELHDPSVRIAYEESIYFLELAWRASFNRCLGLWWYMMSNTFFHLLEQARPRALIILAHYCGMMKHVTQDGPWWAKKQWGDEAAKIISTLDARWAPCLGWLLSQLDPGHDSRIFDLTDIDVLTWVNAGDGDHV</sequence>
<dbReference type="SUPFAM" id="SSF57701">
    <property type="entry name" value="Zn2/Cys6 DNA-binding domain"/>
    <property type="match status" value="1"/>
</dbReference>
<evidence type="ECO:0000313" key="2">
    <source>
        <dbReference type="EMBL" id="PBK65324.1"/>
    </source>
</evidence>
<accession>A0A2H3B8X3</accession>
<dbReference type="PROSITE" id="PS00463">
    <property type="entry name" value="ZN2_CY6_FUNGAL_1"/>
    <property type="match status" value="1"/>
</dbReference>
<dbReference type="Gene3D" id="4.10.240.10">
    <property type="entry name" value="Zn(2)-C6 fungal-type DNA-binding domain"/>
    <property type="match status" value="1"/>
</dbReference>
<dbReference type="InterPro" id="IPR021858">
    <property type="entry name" value="Fun_TF"/>
</dbReference>
<gene>
    <name evidence="2" type="ORF">ARMSODRAFT_961312</name>
</gene>
<evidence type="ECO:0000313" key="3">
    <source>
        <dbReference type="Proteomes" id="UP000218334"/>
    </source>
</evidence>
<dbReference type="InterPro" id="IPR001138">
    <property type="entry name" value="Zn2Cys6_DnaBD"/>
</dbReference>
<name>A0A2H3B8X3_9AGAR</name>
<protein>
    <recommendedName>
        <fullName evidence="1">Zn(2)-C6 fungal-type domain-containing protein</fullName>
    </recommendedName>
</protein>
<proteinExistence type="predicted"/>
<keyword evidence="3" id="KW-1185">Reference proteome</keyword>
<dbReference type="CDD" id="cd00067">
    <property type="entry name" value="GAL4"/>
    <property type="match status" value="1"/>
</dbReference>
<dbReference type="Proteomes" id="UP000218334">
    <property type="component" value="Unassembled WGS sequence"/>
</dbReference>
<dbReference type="GO" id="GO:0008270">
    <property type="term" value="F:zinc ion binding"/>
    <property type="evidence" value="ECO:0007669"/>
    <property type="project" value="InterPro"/>
</dbReference>
<dbReference type="PROSITE" id="PS50048">
    <property type="entry name" value="ZN2_CY6_FUNGAL_2"/>
    <property type="match status" value="1"/>
</dbReference>
<feature type="domain" description="Zn(2)-C6 fungal-type" evidence="1">
    <location>
        <begin position="13"/>
        <end position="43"/>
    </location>
</feature>
<reference evidence="3" key="1">
    <citation type="journal article" date="2017" name="Nat. Ecol. Evol.">
        <title>Genome expansion and lineage-specific genetic innovations in the forest pathogenic fungi Armillaria.</title>
        <authorList>
            <person name="Sipos G."/>
            <person name="Prasanna A.N."/>
            <person name="Walter M.C."/>
            <person name="O'Connor E."/>
            <person name="Balint B."/>
            <person name="Krizsan K."/>
            <person name="Kiss B."/>
            <person name="Hess J."/>
            <person name="Varga T."/>
            <person name="Slot J."/>
            <person name="Riley R."/>
            <person name="Boka B."/>
            <person name="Rigling D."/>
            <person name="Barry K."/>
            <person name="Lee J."/>
            <person name="Mihaltcheva S."/>
            <person name="LaButti K."/>
            <person name="Lipzen A."/>
            <person name="Waldron R."/>
            <person name="Moloney N.M."/>
            <person name="Sperisen C."/>
            <person name="Kredics L."/>
            <person name="Vagvoelgyi C."/>
            <person name="Patrignani A."/>
            <person name="Fitzpatrick D."/>
            <person name="Nagy I."/>
            <person name="Doyle S."/>
            <person name="Anderson J.B."/>
            <person name="Grigoriev I.V."/>
            <person name="Gueldener U."/>
            <person name="Muensterkoetter M."/>
            <person name="Nagy L.G."/>
        </authorList>
    </citation>
    <scope>NUCLEOTIDE SEQUENCE [LARGE SCALE GENOMIC DNA]</scope>
    <source>
        <strain evidence="3">28-4</strain>
    </source>
</reference>
<dbReference type="PANTHER" id="PTHR47657">
    <property type="entry name" value="STEROL REGULATORY ELEMENT-BINDING PROTEIN ECM22"/>
    <property type="match status" value="1"/>
</dbReference>
<dbReference type="SMART" id="SM00066">
    <property type="entry name" value="GAL4"/>
    <property type="match status" value="1"/>
</dbReference>
<evidence type="ECO:0000259" key="1">
    <source>
        <dbReference type="PROSITE" id="PS50048"/>
    </source>
</evidence>
<dbReference type="InterPro" id="IPR052400">
    <property type="entry name" value="Zn2-C6_fungal_TF"/>
</dbReference>
<dbReference type="Pfam" id="PF00172">
    <property type="entry name" value="Zn_clus"/>
    <property type="match status" value="1"/>
</dbReference>